<name>A0A9J6CCW8_POLVA</name>
<evidence type="ECO:0000256" key="1">
    <source>
        <dbReference type="ARBA" id="ARBA00005912"/>
    </source>
</evidence>
<dbReference type="GO" id="GO:0043023">
    <property type="term" value="F:ribosomal large subunit binding"/>
    <property type="evidence" value="ECO:0007669"/>
    <property type="project" value="TreeGrafter"/>
</dbReference>
<proteinExistence type="inferred from homology"/>
<evidence type="ECO:0000256" key="4">
    <source>
        <dbReference type="ARBA" id="ARBA00033107"/>
    </source>
</evidence>
<protein>
    <recommendedName>
        <fullName evidence="2">Ribosome-recycling factor, mitochondrial</fullName>
    </recommendedName>
    <alternativeName>
        <fullName evidence="4">Ribosome-releasing factor, mitochondrial</fullName>
    </alternativeName>
</protein>
<dbReference type="InterPro" id="IPR036191">
    <property type="entry name" value="RRF_sf"/>
</dbReference>
<evidence type="ECO:0000256" key="2">
    <source>
        <dbReference type="ARBA" id="ARBA00020581"/>
    </source>
</evidence>
<keyword evidence="3" id="KW-0648">Protein biosynthesis</keyword>
<evidence type="ECO:0000313" key="7">
    <source>
        <dbReference type="Proteomes" id="UP001107558"/>
    </source>
</evidence>
<sequence length="252" mass="28375">MFAIRNLIRITTISRRLINENIVKQCLFNENNSKTASIQFVRNYAKSKDKKKDSKNPAKVVINEEQLANVINFNNLKGLMEKAVANMKDEFAKNLSLRSTTGAIDTLKVKADGKEYELQELGQIIRKNPKTIVINLIGFPQLIPNVLEALAKSGMNLNPQQNGTTVYVPVPKVTKEHREMLAKNAKAIFIKCRDGVKDAQNDYIKKVKRNSDISTDLNHQIQNQIVALGNTYIADAEKLLQLKQTELLAGKE</sequence>
<dbReference type="PANTHER" id="PTHR20982">
    <property type="entry name" value="RIBOSOME RECYCLING FACTOR"/>
    <property type="match status" value="1"/>
</dbReference>
<evidence type="ECO:0000256" key="3">
    <source>
        <dbReference type="ARBA" id="ARBA00022917"/>
    </source>
</evidence>
<feature type="domain" description="Ribosome recycling factor" evidence="5">
    <location>
        <begin position="88"/>
        <end position="248"/>
    </location>
</feature>
<accession>A0A9J6CCW8</accession>
<comment type="similarity">
    <text evidence="1">Belongs to the RRF family.</text>
</comment>
<dbReference type="SUPFAM" id="SSF55194">
    <property type="entry name" value="Ribosome recycling factor, RRF"/>
    <property type="match status" value="1"/>
</dbReference>
<dbReference type="EMBL" id="JADBJN010000001">
    <property type="protein sequence ID" value="KAG5680017.1"/>
    <property type="molecule type" value="Genomic_DNA"/>
</dbReference>
<keyword evidence="7" id="KW-1185">Reference proteome</keyword>
<dbReference type="FunFam" id="3.30.1360.40:FF:000001">
    <property type="entry name" value="Ribosome-recycling factor"/>
    <property type="match status" value="1"/>
</dbReference>
<dbReference type="InterPro" id="IPR002661">
    <property type="entry name" value="Ribosome_recyc_fac"/>
</dbReference>
<gene>
    <name evidence="6" type="ORF">PVAND_009550</name>
</gene>
<dbReference type="Proteomes" id="UP001107558">
    <property type="component" value="Chromosome 1"/>
</dbReference>
<dbReference type="Pfam" id="PF01765">
    <property type="entry name" value="RRF"/>
    <property type="match status" value="1"/>
</dbReference>
<evidence type="ECO:0000259" key="5">
    <source>
        <dbReference type="Pfam" id="PF01765"/>
    </source>
</evidence>
<organism evidence="6 7">
    <name type="scientific">Polypedilum vanderplanki</name>
    <name type="common">Sleeping chironomid midge</name>
    <dbReference type="NCBI Taxonomy" id="319348"/>
    <lineage>
        <taxon>Eukaryota</taxon>
        <taxon>Metazoa</taxon>
        <taxon>Ecdysozoa</taxon>
        <taxon>Arthropoda</taxon>
        <taxon>Hexapoda</taxon>
        <taxon>Insecta</taxon>
        <taxon>Pterygota</taxon>
        <taxon>Neoptera</taxon>
        <taxon>Endopterygota</taxon>
        <taxon>Diptera</taxon>
        <taxon>Nematocera</taxon>
        <taxon>Chironomoidea</taxon>
        <taxon>Chironomidae</taxon>
        <taxon>Chironominae</taxon>
        <taxon>Polypedilum</taxon>
        <taxon>Polypedilum</taxon>
    </lineage>
</organism>
<dbReference type="Gene3D" id="3.30.1360.40">
    <property type="match status" value="1"/>
</dbReference>
<dbReference type="GO" id="GO:0005739">
    <property type="term" value="C:mitochondrion"/>
    <property type="evidence" value="ECO:0007669"/>
    <property type="project" value="TreeGrafter"/>
</dbReference>
<dbReference type="Gene3D" id="1.10.132.20">
    <property type="entry name" value="Ribosome-recycling factor"/>
    <property type="match status" value="1"/>
</dbReference>
<reference evidence="6" key="1">
    <citation type="submission" date="2021-03" db="EMBL/GenBank/DDBJ databases">
        <title>Chromosome level genome of the anhydrobiotic midge Polypedilum vanderplanki.</title>
        <authorList>
            <person name="Yoshida Y."/>
            <person name="Kikawada T."/>
            <person name="Gusev O."/>
        </authorList>
    </citation>
    <scope>NUCLEOTIDE SEQUENCE</scope>
    <source>
        <strain evidence="6">NIAS01</strain>
        <tissue evidence="6">Whole body or cell culture</tissue>
    </source>
</reference>
<dbReference type="OrthoDB" id="407355at2759"/>
<comment type="caution">
    <text evidence="6">The sequence shown here is derived from an EMBL/GenBank/DDBJ whole genome shotgun (WGS) entry which is preliminary data.</text>
</comment>
<evidence type="ECO:0000313" key="6">
    <source>
        <dbReference type="EMBL" id="KAG5680017.1"/>
    </source>
</evidence>
<dbReference type="PANTHER" id="PTHR20982:SF3">
    <property type="entry name" value="MITOCHONDRIAL RIBOSOME RECYCLING FACTOR PSEUDO 1"/>
    <property type="match status" value="1"/>
</dbReference>
<dbReference type="InterPro" id="IPR023584">
    <property type="entry name" value="Ribosome_recyc_fac_dom"/>
</dbReference>
<dbReference type="AlphaFoldDB" id="A0A9J6CCW8"/>
<dbReference type="GO" id="GO:0006412">
    <property type="term" value="P:translation"/>
    <property type="evidence" value="ECO:0007669"/>
    <property type="project" value="UniProtKB-KW"/>
</dbReference>